<dbReference type="OrthoDB" id="5243766at2"/>
<dbReference type="KEGG" id="huw:FPZ11_14920"/>
<organism evidence="8 9">
    <name type="scientific">Humibacter ginsenosidimutans</name>
    <dbReference type="NCBI Taxonomy" id="2599293"/>
    <lineage>
        <taxon>Bacteria</taxon>
        <taxon>Bacillati</taxon>
        <taxon>Actinomycetota</taxon>
        <taxon>Actinomycetes</taxon>
        <taxon>Micrococcales</taxon>
        <taxon>Microbacteriaceae</taxon>
        <taxon>Humibacter</taxon>
    </lineage>
</organism>
<sequence length="188" mass="21281">MGALTERELLSRIAAGHQDALGVLYERHVRAVYRYALVELRSREDAEDATHEVFLTFVAKAKSIVLPGDSVLPWLLVTCRNHCRNKQRAVARELAKRWSMDAAATIATSESAEEIAEFNALRRSVADAVDELTKDDRRLFELCIIGHLTYKEAAEVLGMSHGGVRNRLSRLRARLRHSIDTNQEVYPR</sequence>
<dbReference type="SUPFAM" id="SSF88946">
    <property type="entry name" value="Sigma2 domain of RNA polymerase sigma factors"/>
    <property type="match status" value="1"/>
</dbReference>
<evidence type="ECO:0000259" key="6">
    <source>
        <dbReference type="Pfam" id="PF04542"/>
    </source>
</evidence>
<keyword evidence="2" id="KW-0805">Transcription regulation</keyword>
<feature type="domain" description="RNA polymerase sigma factor 70 region 4 type 2" evidence="7">
    <location>
        <begin position="123"/>
        <end position="175"/>
    </location>
</feature>
<gene>
    <name evidence="8" type="ORF">FPZ11_14920</name>
</gene>
<dbReference type="Pfam" id="PF08281">
    <property type="entry name" value="Sigma70_r4_2"/>
    <property type="match status" value="1"/>
</dbReference>
<evidence type="ECO:0000256" key="1">
    <source>
        <dbReference type="ARBA" id="ARBA00010641"/>
    </source>
</evidence>
<dbReference type="PANTHER" id="PTHR43133">
    <property type="entry name" value="RNA POLYMERASE ECF-TYPE SIGMA FACTO"/>
    <property type="match status" value="1"/>
</dbReference>
<evidence type="ECO:0000256" key="2">
    <source>
        <dbReference type="ARBA" id="ARBA00023015"/>
    </source>
</evidence>
<dbReference type="NCBIfam" id="TIGR02937">
    <property type="entry name" value="sigma70-ECF"/>
    <property type="match status" value="1"/>
</dbReference>
<proteinExistence type="inferred from homology"/>
<dbReference type="InterPro" id="IPR013324">
    <property type="entry name" value="RNA_pol_sigma_r3/r4-like"/>
</dbReference>
<reference evidence="8 9" key="1">
    <citation type="submission" date="2019-07" db="EMBL/GenBank/DDBJ databases">
        <title>Full genome sequence of Humibacter sp. WJ7-1.</title>
        <authorList>
            <person name="Im W.-T."/>
        </authorList>
    </citation>
    <scope>NUCLEOTIDE SEQUENCE [LARGE SCALE GENOMIC DNA]</scope>
    <source>
        <strain evidence="8 9">WJ7-1</strain>
    </source>
</reference>
<keyword evidence="4" id="KW-0238">DNA-binding</keyword>
<dbReference type="GO" id="GO:0016987">
    <property type="term" value="F:sigma factor activity"/>
    <property type="evidence" value="ECO:0007669"/>
    <property type="project" value="UniProtKB-KW"/>
</dbReference>
<dbReference type="RefSeq" id="WP_146321927.1">
    <property type="nucleotide sequence ID" value="NZ_CP042305.1"/>
</dbReference>
<dbReference type="InterPro" id="IPR013249">
    <property type="entry name" value="RNA_pol_sigma70_r4_t2"/>
</dbReference>
<dbReference type="Gene3D" id="1.10.10.10">
    <property type="entry name" value="Winged helix-like DNA-binding domain superfamily/Winged helix DNA-binding domain"/>
    <property type="match status" value="1"/>
</dbReference>
<name>A0A5B8M6A4_9MICO</name>
<feature type="domain" description="RNA polymerase sigma-70 region 2" evidence="6">
    <location>
        <begin position="24"/>
        <end position="91"/>
    </location>
</feature>
<evidence type="ECO:0000256" key="4">
    <source>
        <dbReference type="ARBA" id="ARBA00023125"/>
    </source>
</evidence>
<dbReference type="InterPro" id="IPR013325">
    <property type="entry name" value="RNA_pol_sigma_r2"/>
</dbReference>
<dbReference type="PANTHER" id="PTHR43133:SF8">
    <property type="entry name" value="RNA POLYMERASE SIGMA FACTOR HI_1459-RELATED"/>
    <property type="match status" value="1"/>
</dbReference>
<keyword evidence="5" id="KW-0804">Transcription</keyword>
<dbReference type="Gene3D" id="1.10.1740.10">
    <property type="match status" value="1"/>
</dbReference>
<dbReference type="InterPro" id="IPR014284">
    <property type="entry name" value="RNA_pol_sigma-70_dom"/>
</dbReference>
<dbReference type="GO" id="GO:0006352">
    <property type="term" value="P:DNA-templated transcription initiation"/>
    <property type="evidence" value="ECO:0007669"/>
    <property type="project" value="InterPro"/>
</dbReference>
<dbReference type="AlphaFoldDB" id="A0A5B8M6A4"/>
<evidence type="ECO:0000259" key="7">
    <source>
        <dbReference type="Pfam" id="PF08281"/>
    </source>
</evidence>
<comment type="similarity">
    <text evidence="1">Belongs to the sigma-70 factor family. ECF subfamily.</text>
</comment>
<dbReference type="InterPro" id="IPR039425">
    <property type="entry name" value="RNA_pol_sigma-70-like"/>
</dbReference>
<evidence type="ECO:0000313" key="9">
    <source>
        <dbReference type="Proteomes" id="UP000320216"/>
    </source>
</evidence>
<dbReference type="InterPro" id="IPR036388">
    <property type="entry name" value="WH-like_DNA-bd_sf"/>
</dbReference>
<dbReference type="EMBL" id="CP042305">
    <property type="protein sequence ID" value="QDZ15893.1"/>
    <property type="molecule type" value="Genomic_DNA"/>
</dbReference>
<evidence type="ECO:0000256" key="3">
    <source>
        <dbReference type="ARBA" id="ARBA00023082"/>
    </source>
</evidence>
<keyword evidence="9" id="KW-1185">Reference proteome</keyword>
<dbReference type="Pfam" id="PF04542">
    <property type="entry name" value="Sigma70_r2"/>
    <property type="match status" value="1"/>
</dbReference>
<evidence type="ECO:0000313" key="8">
    <source>
        <dbReference type="EMBL" id="QDZ15893.1"/>
    </source>
</evidence>
<dbReference type="SUPFAM" id="SSF88659">
    <property type="entry name" value="Sigma3 and sigma4 domains of RNA polymerase sigma factors"/>
    <property type="match status" value="1"/>
</dbReference>
<keyword evidence="3" id="KW-0731">Sigma factor</keyword>
<dbReference type="GO" id="GO:0003677">
    <property type="term" value="F:DNA binding"/>
    <property type="evidence" value="ECO:0007669"/>
    <property type="project" value="UniProtKB-KW"/>
</dbReference>
<dbReference type="InterPro" id="IPR007627">
    <property type="entry name" value="RNA_pol_sigma70_r2"/>
</dbReference>
<protein>
    <submittedName>
        <fullName evidence="8">Sigma-70 family RNA polymerase sigma factor</fullName>
    </submittedName>
</protein>
<dbReference type="Proteomes" id="UP000320216">
    <property type="component" value="Chromosome"/>
</dbReference>
<accession>A0A5B8M6A4</accession>
<evidence type="ECO:0000256" key="5">
    <source>
        <dbReference type="ARBA" id="ARBA00023163"/>
    </source>
</evidence>